<evidence type="ECO:0000313" key="8">
    <source>
        <dbReference type="EMBL" id="GAA4638396.1"/>
    </source>
</evidence>
<sequence length="481" mass="51305">MIEDAELTRRVRDGDDRAAEELYRRHHGAVLSFAVRLSRDQQTAEDLASEAFARTLKTVRSGTGGPSGTWRPYLYAVVRNTASNWARSEQRHVLTPEFADVPAEPEADPENGTRELAVQAYESLPERWKTVLWHTVIEEESPDQVAGVLGTTRNNVNVLAFRAREGLRRAYLKAHLTTVTSPECHGFADRIATAVRKPGNRLPHALRQHLDSCPRCSRAHADLLDLNTTLRAAIPFALLVPLAKQGAALGVHSASGATVTAASAKTAGTTAKGLSVKGIGAKGIGGVAAGGLTVAVAVGLAVWHGPMREATRPPSASSPSAPRPRATVPLAPPPAEASKALTPGPVAGTRIKAAFIGACVGVKGNAVVALPCDDRRTAWKRDGGDHFRLVNRVSGRCLSAGEHYNLERFNGTGVWAVRTAPCATAGTWSSTTFSDKITRLVNDETKGSMGVGNVDPKTHDPTTFVLYMAYTNDGEQRFTLG</sequence>
<evidence type="ECO:0000256" key="5">
    <source>
        <dbReference type="ARBA" id="ARBA00023163"/>
    </source>
</evidence>
<keyword evidence="4" id="KW-0238">DNA-binding</keyword>
<organism evidence="8 9">
    <name type="scientific">Actinoallomurus vinaceus</name>
    <dbReference type="NCBI Taxonomy" id="1080074"/>
    <lineage>
        <taxon>Bacteria</taxon>
        <taxon>Bacillati</taxon>
        <taxon>Actinomycetota</taxon>
        <taxon>Actinomycetes</taxon>
        <taxon>Streptosporangiales</taxon>
        <taxon>Thermomonosporaceae</taxon>
        <taxon>Actinoallomurus</taxon>
    </lineage>
</organism>
<name>A0ABP8UTT5_9ACTN</name>
<dbReference type="SUPFAM" id="SSF50370">
    <property type="entry name" value="Ricin B-like lectins"/>
    <property type="match status" value="1"/>
</dbReference>
<evidence type="ECO:0000256" key="1">
    <source>
        <dbReference type="ARBA" id="ARBA00010641"/>
    </source>
</evidence>
<comment type="similarity">
    <text evidence="1">Belongs to the sigma-70 factor family. ECF subfamily.</text>
</comment>
<evidence type="ECO:0000256" key="2">
    <source>
        <dbReference type="ARBA" id="ARBA00023015"/>
    </source>
</evidence>
<dbReference type="EMBL" id="BAABHK010000022">
    <property type="protein sequence ID" value="GAA4638396.1"/>
    <property type="molecule type" value="Genomic_DNA"/>
</dbReference>
<evidence type="ECO:0000313" key="9">
    <source>
        <dbReference type="Proteomes" id="UP001501442"/>
    </source>
</evidence>
<feature type="compositionally biased region" description="Low complexity" evidence="6">
    <location>
        <begin position="312"/>
        <end position="326"/>
    </location>
</feature>
<comment type="caution">
    <text evidence="8">The sequence shown here is derived from an EMBL/GenBank/DDBJ whole genome shotgun (WGS) entry which is preliminary data.</text>
</comment>
<dbReference type="Gene3D" id="1.10.1740.10">
    <property type="match status" value="1"/>
</dbReference>
<dbReference type="InterPro" id="IPR007627">
    <property type="entry name" value="RNA_pol_sigma70_r2"/>
</dbReference>
<dbReference type="NCBIfam" id="TIGR02937">
    <property type="entry name" value="sigma70-ECF"/>
    <property type="match status" value="1"/>
</dbReference>
<dbReference type="Proteomes" id="UP001501442">
    <property type="component" value="Unassembled WGS sequence"/>
</dbReference>
<evidence type="ECO:0000259" key="7">
    <source>
        <dbReference type="Pfam" id="PF04542"/>
    </source>
</evidence>
<dbReference type="PANTHER" id="PTHR43133:SF8">
    <property type="entry name" value="RNA POLYMERASE SIGMA FACTOR HI_1459-RELATED"/>
    <property type="match status" value="1"/>
</dbReference>
<keyword evidence="9" id="KW-1185">Reference proteome</keyword>
<accession>A0ABP8UTT5</accession>
<feature type="region of interest" description="Disordered" evidence="6">
    <location>
        <begin position="308"/>
        <end position="342"/>
    </location>
</feature>
<evidence type="ECO:0000256" key="6">
    <source>
        <dbReference type="SAM" id="MobiDB-lite"/>
    </source>
</evidence>
<dbReference type="SUPFAM" id="SSF88659">
    <property type="entry name" value="Sigma3 and sigma4 domains of RNA polymerase sigma factors"/>
    <property type="match status" value="1"/>
</dbReference>
<gene>
    <name evidence="8" type="ORF">GCM10023196_095930</name>
</gene>
<protein>
    <recommendedName>
        <fullName evidence="7">RNA polymerase sigma-70 region 2 domain-containing protein</fullName>
    </recommendedName>
</protein>
<keyword evidence="5" id="KW-0804">Transcription</keyword>
<dbReference type="Pfam" id="PF04542">
    <property type="entry name" value="Sigma70_r2"/>
    <property type="match status" value="1"/>
</dbReference>
<dbReference type="RefSeq" id="WP_345441791.1">
    <property type="nucleotide sequence ID" value="NZ_BAABHK010000022.1"/>
</dbReference>
<evidence type="ECO:0000256" key="3">
    <source>
        <dbReference type="ARBA" id="ARBA00023082"/>
    </source>
</evidence>
<reference evidence="9" key="1">
    <citation type="journal article" date="2019" name="Int. J. Syst. Evol. Microbiol.">
        <title>The Global Catalogue of Microorganisms (GCM) 10K type strain sequencing project: providing services to taxonomists for standard genome sequencing and annotation.</title>
        <authorList>
            <consortium name="The Broad Institute Genomics Platform"/>
            <consortium name="The Broad Institute Genome Sequencing Center for Infectious Disease"/>
            <person name="Wu L."/>
            <person name="Ma J."/>
        </authorList>
    </citation>
    <scope>NUCLEOTIDE SEQUENCE [LARGE SCALE GENOMIC DNA]</scope>
    <source>
        <strain evidence="9">JCM 17939</strain>
    </source>
</reference>
<dbReference type="InterPro" id="IPR013325">
    <property type="entry name" value="RNA_pol_sigma_r2"/>
</dbReference>
<dbReference type="PANTHER" id="PTHR43133">
    <property type="entry name" value="RNA POLYMERASE ECF-TYPE SIGMA FACTO"/>
    <property type="match status" value="1"/>
</dbReference>
<dbReference type="Gene3D" id="1.10.10.10">
    <property type="entry name" value="Winged helix-like DNA-binding domain superfamily/Winged helix DNA-binding domain"/>
    <property type="match status" value="1"/>
</dbReference>
<evidence type="ECO:0000256" key="4">
    <source>
        <dbReference type="ARBA" id="ARBA00023125"/>
    </source>
</evidence>
<dbReference type="InterPro" id="IPR036388">
    <property type="entry name" value="WH-like_DNA-bd_sf"/>
</dbReference>
<keyword evidence="2" id="KW-0805">Transcription regulation</keyword>
<dbReference type="SUPFAM" id="SSF88946">
    <property type="entry name" value="Sigma2 domain of RNA polymerase sigma factors"/>
    <property type="match status" value="1"/>
</dbReference>
<dbReference type="InterPro" id="IPR013324">
    <property type="entry name" value="RNA_pol_sigma_r3/r4-like"/>
</dbReference>
<dbReference type="InterPro" id="IPR014284">
    <property type="entry name" value="RNA_pol_sigma-70_dom"/>
</dbReference>
<keyword evidence="3" id="KW-0731">Sigma factor</keyword>
<dbReference type="InterPro" id="IPR035992">
    <property type="entry name" value="Ricin_B-like_lectins"/>
</dbReference>
<feature type="domain" description="RNA polymerase sigma-70 region 2" evidence="7">
    <location>
        <begin position="22"/>
        <end position="91"/>
    </location>
</feature>
<dbReference type="InterPro" id="IPR039425">
    <property type="entry name" value="RNA_pol_sigma-70-like"/>
</dbReference>
<proteinExistence type="inferred from homology"/>